<keyword evidence="2" id="KW-0479">Metal-binding</keyword>
<dbReference type="PRINTS" id="PR00463">
    <property type="entry name" value="EP450I"/>
</dbReference>
<dbReference type="PRINTS" id="PR00385">
    <property type="entry name" value="P450"/>
</dbReference>
<proteinExistence type="inferred from homology"/>
<dbReference type="EMBL" id="JAIWYP010000011">
    <property type="protein sequence ID" value="KAH3738798.1"/>
    <property type="molecule type" value="Genomic_DNA"/>
</dbReference>
<dbReference type="GO" id="GO:0004497">
    <property type="term" value="F:monooxygenase activity"/>
    <property type="evidence" value="ECO:0007669"/>
    <property type="project" value="InterPro"/>
</dbReference>
<organism evidence="3 4">
    <name type="scientific">Dreissena polymorpha</name>
    <name type="common">Zebra mussel</name>
    <name type="synonym">Mytilus polymorpha</name>
    <dbReference type="NCBI Taxonomy" id="45954"/>
    <lineage>
        <taxon>Eukaryota</taxon>
        <taxon>Metazoa</taxon>
        <taxon>Spiralia</taxon>
        <taxon>Lophotrochozoa</taxon>
        <taxon>Mollusca</taxon>
        <taxon>Bivalvia</taxon>
        <taxon>Autobranchia</taxon>
        <taxon>Heteroconchia</taxon>
        <taxon>Euheterodonta</taxon>
        <taxon>Imparidentia</taxon>
        <taxon>Neoheterodontei</taxon>
        <taxon>Myida</taxon>
        <taxon>Dreissenoidea</taxon>
        <taxon>Dreissenidae</taxon>
        <taxon>Dreissena</taxon>
    </lineage>
</organism>
<dbReference type="OrthoDB" id="1470350at2759"/>
<evidence type="ECO:0000256" key="2">
    <source>
        <dbReference type="PIRSR" id="PIRSR602401-1"/>
    </source>
</evidence>
<comment type="similarity">
    <text evidence="1">Belongs to the cytochrome P450 family.</text>
</comment>
<comment type="cofactor">
    <cofactor evidence="2">
        <name>heme</name>
        <dbReference type="ChEBI" id="CHEBI:30413"/>
    </cofactor>
</comment>
<comment type="caution">
    <text evidence="3">The sequence shown here is derived from an EMBL/GenBank/DDBJ whole genome shotgun (WGS) entry which is preliminary data.</text>
</comment>
<dbReference type="Proteomes" id="UP000828390">
    <property type="component" value="Unassembled WGS sequence"/>
</dbReference>
<evidence type="ECO:0000313" key="4">
    <source>
        <dbReference type="Proteomes" id="UP000828390"/>
    </source>
</evidence>
<evidence type="ECO:0008006" key="5">
    <source>
        <dbReference type="Google" id="ProtNLM"/>
    </source>
</evidence>
<dbReference type="GO" id="GO:0016705">
    <property type="term" value="F:oxidoreductase activity, acting on paired donors, with incorporation or reduction of molecular oxygen"/>
    <property type="evidence" value="ECO:0007669"/>
    <property type="project" value="InterPro"/>
</dbReference>
<dbReference type="GO" id="GO:0005506">
    <property type="term" value="F:iron ion binding"/>
    <property type="evidence" value="ECO:0007669"/>
    <property type="project" value="InterPro"/>
</dbReference>
<keyword evidence="2" id="KW-0349">Heme</keyword>
<keyword evidence="2" id="KW-0408">Iron</keyword>
<keyword evidence="4" id="KW-1185">Reference proteome</keyword>
<dbReference type="InterPro" id="IPR050196">
    <property type="entry name" value="Cytochrome_P450_Monoox"/>
</dbReference>
<gene>
    <name evidence="3" type="ORF">DPMN_045441</name>
</gene>
<accession>A0A9D4D7T0</accession>
<dbReference type="PANTHER" id="PTHR24291">
    <property type="entry name" value="CYTOCHROME P450 FAMILY 4"/>
    <property type="match status" value="1"/>
</dbReference>
<dbReference type="InterPro" id="IPR002401">
    <property type="entry name" value="Cyt_P450_E_grp-I"/>
</dbReference>
<dbReference type="InterPro" id="IPR001128">
    <property type="entry name" value="Cyt_P450"/>
</dbReference>
<dbReference type="CDD" id="cd20659">
    <property type="entry name" value="CYP4B_4F-like"/>
    <property type="match status" value="1"/>
</dbReference>
<dbReference type="PANTHER" id="PTHR24291:SF201">
    <property type="entry name" value="CYTOCHROME P450, FAMILY 4, SUBFAMILY B, POLYPEPTIDE 7"/>
    <property type="match status" value="1"/>
</dbReference>
<dbReference type="SUPFAM" id="SSF48264">
    <property type="entry name" value="Cytochrome P450"/>
    <property type="match status" value="1"/>
</dbReference>
<dbReference type="Gene3D" id="1.10.630.10">
    <property type="entry name" value="Cytochrome P450"/>
    <property type="match status" value="1"/>
</dbReference>
<evidence type="ECO:0000256" key="1">
    <source>
        <dbReference type="ARBA" id="ARBA00010617"/>
    </source>
</evidence>
<reference evidence="3" key="2">
    <citation type="submission" date="2020-11" db="EMBL/GenBank/DDBJ databases">
        <authorList>
            <person name="McCartney M.A."/>
            <person name="Auch B."/>
            <person name="Kono T."/>
            <person name="Mallez S."/>
            <person name="Becker A."/>
            <person name="Gohl D.M."/>
            <person name="Silverstein K.A.T."/>
            <person name="Koren S."/>
            <person name="Bechman K.B."/>
            <person name="Herman A."/>
            <person name="Abrahante J.E."/>
            <person name="Garbe J."/>
        </authorList>
    </citation>
    <scope>NUCLEOTIDE SEQUENCE</scope>
    <source>
        <strain evidence="3">Duluth1</strain>
        <tissue evidence="3">Whole animal</tissue>
    </source>
</reference>
<evidence type="ECO:0000313" key="3">
    <source>
        <dbReference type="EMBL" id="KAH3738798.1"/>
    </source>
</evidence>
<sequence>MYGGKAVDYVLTIVVGWLAWKLVRFIWKREEHKRIFADIPLLCHHWFWGITEEVKSVNDLTMLAQRFVEKTGAKWFSTWLLFLEPAVFPCHPDIFRAVYSAIDVRKRHGWAGPYRMFAAWAGEGLLTSNGKKWERNRRLLTPAFHFDILKSYVNVYNTTTSIFMDKIGQATSDGKSVDVYPYISRATLDTMLRCGMSYVDPSVQNDGNQHPYVSAVHRLGALLFERLLKPVLYWDFIYYNMTAEGKEFRKYCDKVHQFADEIILDRRRSIKAQTSDECTKRKRHLDFLDILITARDDAGLALTDKEIREEVDTFLFAGHDTTASAISWCLYSLGLHPGVQDAVRDEIEAILPGDEQPTSEIITQLQYTTCVIKEVLRFFSPVPAQSRILARPLTMEGKTFPAGQIIDIQQNALHHNPAVWGDDHNEFKPERFLPENSVNRDPFAFLPFAAGQRNCIGQHFAMNEIKTFVASVVKRFTLKVDRDRTAVPIAEITTRAKDGIYLHFLERKSSV</sequence>
<dbReference type="AlphaFoldDB" id="A0A9D4D7T0"/>
<dbReference type="Pfam" id="PF00067">
    <property type="entry name" value="p450"/>
    <property type="match status" value="1"/>
</dbReference>
<reference evidence="3" key="1">
    <citation type="journal article" date="2019" name="bioRxiv">
        <title>The Genome of the Zebra Mussel, Dreissena polymorpha: A Resource for Invasive Species Research.</title>
        <authorList>
            <person name="McCartney M.A."/>
            <person name="Auch B."/>
            <person name="Kono T."/>
            <person name="Mallez S."/>
            <person name="Zhang Y."/>
            <person name="Obille A."/>
            <person name="Becker A."/>
            <person name="Abrahante J.E."/>
            <person name="Garbe J."/>
            <person name="Badalamenti J.P."/>
            <person name="Herman A."/>
            <person name="Mangelson H."/>
            <person name="Liachko I."/>
            <person name="Sullivan S."/>
            <person name="Sone E.D."/>
            <person name="Koren S."/>
            <person name="Silverstein K.A.T."/>
            <person name="Beckman K.B."/>
            <person name="Gohl D.M."/>
        </authorList>
    </citation>
    <scope>NUCLEOTIDE SEQUENCE</scope>
    <source>
        <strain evidence="3">Duluth1</strain>
        <tissue evidence="3">Whole animal</tissue>
    </source>
</reference>
<name>A0A9D4D7T0_DREPO</name>
<dbReference type="InterPro" id="IPR036396">
    <property type="entry name" value="Cyt_P450_sf"/>
</dbReference>
<protein>
    <recommendedName>
        <fullName evidence="5">Cytochrome P450</fullName>
    </recommendedName>
</protein>
<feature type="binding site" description="axial binding residue" evidence="2">
    <location>
        <position position="455"/>
    </location>
    <ligand>
        <name>heme</name>
        <dbReference type="ChEBI" id="CHEBI:30413"/>
    </ligand>
    <ligandPart>
        <name>Fe</name>
        <dbReference type="ChEBI" id="CHEBI:18248"/>
    </ligandPart>
</feature>
<dbReference type="GO" id="GO:0020037">
    <property type="term" value="F:heme binding"/>
    <property type="evidence" value="ECO:0007669"/>
    <property type="project" value="InterPro"/>
</dbReference>